<dbReference type="Pfam" id="PF07714">
    <property type="entry name" value="PK_Tyr_Ser-Thr"/>
    <property type="match status" value="1"/>
</dbReference>
<dbReference type="NCBIfam" id="NF041121">
    <property type="entry name" value="SAV_2336_NTERM"/>
    <property type="match status" value="1"/>
</dbReference>
<accession>K4RAL4</accession>
<evidence type="ECO:0000256" key="3">
    <source>
        <dbReference type="ARBA" id="ARBA00023015"/>
    </source>
</evidence>
<dbReference type="STRING" id="1214101.BN159_5883"/>
<dbReference type="PANTHER" id="PTHR35807:SF1">
    <property type="entry name" value="TRANSCRIPTIONAL REGULATOR REDD"/>
    <property type="match status" value="1"/>
</dbReference>
<evidence type="ECO:0000259" key="7">
    <source>
        <dbReference type="PROSITE" id="PS50011"/>
    </source>
</evidence>
<dbReference type="GO" id="GO:0004672">
    <property type="term" value="F:protein kinase activity"/>
    <property type="evidence" value="ECO:0007669"/>
    <property type="project" value="InterPro"/>
</dbReference>
<dbReference type="InterPro" id="IPR001245">
    <property type="entry name" value="Ser-Thr/Tyr_kinase_cat_dom"/>
</dbReference>
<dbReference type="SMART" id="SM01043">
    <property type="entry name" value="BTAD"/>
    <property type="match status" value="1"/>
</dbReference>
<sequence>MPSERRRSPLVRLADVLAEAGGGARPTALELAELLWLARHMEEPRAAETPERRPAPDDDDVPPPEPPRPVEQPRAEDPPEPPRAPLHLPTPTPAPVPRPPEPTTPPSPEPHAALLAPAPPMLHHPLALQRSLRPLRRRTAAPDRLELDERATADRIARLGACPEWWLPVLRPAQERWLRLNLLYDTGPTMPVWRPLIRELHTTLAQSGIFRTVTAHRAEPDGTVRHPDAHAPADGRTVTLLISDCMGPQWRPGPAGTRWYGTLRRWARRMPLAVVQPLPEHLWRDTALPTTPGLLSAPHPAAPNSTLSFTPYDEVMATGTGMPLPVLEPGPRWLANWAALVAAPGGQGFPGAVGRLSVRTGDTADRADFGALSAEELVLRFRASASPEAVRLAGHLALGRPDLAVMRLVQAALEPEPRPQHLAEVILSGMLTGVSGPPGSYVFRSGVRELLLRSLPRTARRGTTDLLSRLGALIDDRAGTAAGEIRATTPMESGSETQPRSEPIATVEEETRDRLVGRRERSRSRSLRDRYRMAEGVGEGGFLRRAEDLETGAQVVVSRFPVLSDPDRVRLFLREAEALKAGRPAHVVSVHDYGVEDGHQYLVTDYVDGVALDSLDSPGGHRMPAPLLASTVTQLARAVDGMHQAGVPHGFLDTNRVMLLPDGTVRLTLFNLGHGGQEPYAMDLRHLGELVFELASGTPVVTGVNVSAGQLGVLPESMRPSYARALRLLLSDVLADQREGLRVLQHGAFVRQAWKSHDPVYYSLLGPVSIRRGSGRPLATGSPREQAMLAMLLLHHGRDVTHAELIEGIFWGQLGPEGDPKALLRTYASRLRNALGPGVLAARPDSYALHTSADFVDVVTCQKLVEQTEKQRAAGELASARATVDEALALWHGNALDGVPGPSADAARTRFHQLRLSLYTTRAELDLELGEFERAATDLADLLRTHPSREDFRRLYLIALQRQGRMEEALDAFDDYEVSGGDNPELLVLGHELREALTDVPQSRRPEEPAFEEEPPLLGEDEPDRLLVEEDTDDEPETEQHDFARFEFTDGVPVSEAMAALRRMVAELVAASGLGPDEYQLMQTSWGVTARMEPYVDGAPLFRTTMDALSTHLSAFGDLRLCVTFWQAHLAPDGTEVSSDRPDFELARTALHASQARAIVALSEFWHYVEVIDGEAADPRDFRQFGEGGGWYRLFRLIDGARLPAEGRAVHGPFPMPYDGGIPQAQNPGQVVVLSFEDGGLARTDSPSVREASNAVRARWRYFEVDLWERHLSRLGVPGVSVSWCVEDPLKAAESPGLDLARMLTDVLVTAAARKGGLKEALGQWSVPGYALRWTLPRAFGGPTVIHSGTALRTPQELIRNAQCVLLGFDEILAHLYPADAEREVLQDIARLLVEERDPAGALSGQPLPSIGPMDQADSLSLLRAFAEHKLAHEVRKLVDLHDSRAARIARPNPLARELLQALNVGGARPAVVTDRATEAATWFLRRGRLTDHVPGGVYGRSSDLTRLMPHPHVLLEALDHAQAPASACVLIASTVAEQTAARTIGLPFIGYSPNSWRQLRVADREVPLVSSLSPLLDAARSR</sequence>
<evidence type="ECO:0000313" key="8">
    <source>
        <dbReference type="EMBL" id="CCK30262.1"/>
    </source>
</evidence>
<keyword evidence="5" id="KW-0804">Transcription</keyword>
<dbReference type="InterPro" id="IPR036412">
    <property type="entry name" value="HAD-like_sf"/>
</dbReference>
<dbReference type="InterPro" id="IPR011990">
    <property type="entry name" value="TPR-like_helical_dom_sf"/>
</dbReference>
<dbReference type="GO" id="GO:0005524">
    <property type="term" value="F:ATP binding"/>
    <property type="evidence" value="ECO:0007669"/>
    <property type="project" value="InterPro"/>
</dbReference>
<feature type="compositionally biased region" description="Polar residues" evidence="6">
    <location>
        <begin position="490"/>
        <end position="500"/>
    </location>
</feature>
<dbReference type="Gene3D" id="3.40.50.1000">
    <property type="entry name" value="HAD superfamily/HAD-like"/>
    <property type="match status" value="1"/>
</dbReference>
<proteinExistence type="inferred from homology"/>
<dbReference type="eggNOG" id="COG0515">
    <property type="taxonomic scope" value="Bacteria"/>
</dbReference>
<feature type="region of interest" description="Disordered" evidence="6">
    <location>
        <begin position="998"/>
        <end position="1024"/>
    </location>
</feature>
<organism evidence="8 9">
    <name type="scientific">Streptomyces davaonensis (strain DSM 101723 / JCM 4913 / KCC S-0913 / 768)</name>
    <dbReference type="NCBI Taxonomy" id="1214101"/>
    <lineage>
        <taxon>Bacteria</taxon>
        <taxon>Bacillati</taxon>
        <taxon>Actinomycetota</taxon>
        <taxon>Actinomycetes</taxon>
        <taxon>Kitasatosporales</taxon>
        <taxon>Streptomycetaceae</taxon>
        <taxon>Streptomyces</taxon>
    </lineage>
</organism>
<keyword evidence="3" id="KW-0805">Transcription regulation</keyword>
<dbReference type="HOGENOM" id="CLU_005743_0_0_11"/>
<dbReference type="SUPFAM" id="SSF56784">
    <property type="entry name" value="HAD-like"/>
    <property type="match status" value="1"/>
</dbReference>
<feature type="region of interest" description="Disordered" evidence="6">
    <location>
        <begin position="42"/>
        <end position="117"/>
    </location>
</feature>
<protein>
    <recommendedName>
        <fullName evidence="7">Protein kinase domain-containing protein</fullName>
    </recommendedName>
</protein>
<dbReference type="PANTHER" id="PTHR35807">
    <property type="entry name" value="TRANSCRIPTIONAL REGULATOR REDD-RELATED"/>
    <property type="match status" value="1"/>
</dbReference>
<evidence type="ECO:0000256" key="5">
    <source>
        <dbReference type="ARBA" id="ARBA00023163"/>
    </source>
</evidence>
<feature type="domain" description="Protein kinase" evidence="7">
    <location>
        <begin position="531"/>
        <end position="811"/>
    </location>
</feature>
<dbReference type="OrthoDB" id="4495511at2"/>
<evidence type="ECO:0000256" key="4">
    <source>
        <dbReference type="ARBA" id="ARBA00023125"/>
    </source>
</evidence>
<dbReference type="eggNOG" id="COG0546">
    <property type="taxonomic scope" value="Bacteria"/>
</dbReference>
<dbReference type="InterPro" id="IPR023214">
    <property type="entry name" value="HAD_sf"/>
</dbReference>
<keyword evidence="2" id="KW-0902">Two-component regulatory system</keyword>
<dbReference type="eggNOG" id="COG0457">
    <property type="taxonomic scope" value="Bacteria"/>
</dbReference>
<dbReference type="SMART" id="SM00862">
    <property type="entry name" value="Trans_reg_C"/>
    <property type="match status" value="1"/>
</dbReference>
<dbReference type="InterPro" id="IPR036388">
    <property type="entry name" value="WH-like_DNA-bd_sf"/>
</dbReference>
<keyword evidence="9" id="KW-1185">Reference proteome</keyword>
<dbReference type="SUPFAM" id="SSF46894">
    <property type="entry name" value="C-terminal effector domain of the bipartite response regulators"/>
    <property type="match status" value="1"/>
</dbReference>
<dbReference type="InterPro" id="IPR047738">
    <property type="entry name" value="SAV_2336-like_N"/>
</dbReference>
<dbReference type="Gene3D" id="1.25.40.10">
    <property type="entry name" value="Tetratricopeptide repeat domain"/>
    <property type="match status" value="1"/>
</dbReference>
<evidence type="ECO:0000256" key="1">
    <source>
        <dbReference type="ARBA" id="ARBA00005820"/>
    </source>
</evidence>
<evidence type="ECO:0000256" key="2">
    <source>
        <dbReference type="ARBA" id="ARBA00023012"/>
    </source>
</evidence>
<feature type="compositionally biased region" description="Pro residues" evidence="6">
    <location>
        <begin position="81"/>
        <end position="109"/>
    </location>
</feature>
<dbReference type="SUPFAM" id="SSF56112">
    <property type="entry name" value="Protein kinase-like (PK-like)"/>
    <property type="match status" value="1"/>
</dbReference>
<dbReference type="SUPFAM" id="SSF48452">
    <property type="entry name" value="TPR-like"/>
    <property type="match status" value="1"/>
</dbReference>
<dbReference type="EMBL" id="HE971709">
    <property type="protein sequence ID" value="CCK30262.1"/>
    <property type="molecule type" value="Genomic_DNA"/>
</dbReference>
<dbReference type="GO" id="GO:0006355">
    <property type="term" value="P:regulation of DNA-templated transcription"/>
    <property type="evidence" value="ECO:0007669"/>
    <property type="project" value="InterPro"/>
</dbReference>
<dbReference type="CDD" id="cd15831">
    <property type="entry name" value="BTAD"/>
    <property type="match status" value="1"/>
</dbReference>
<feature type="compositionally biased region" description="Acidic residues" evidence="6">
    <location>
        <begin position="1009"/>
        <end position="1024"/>
    </location>
</feature>
<dbReference type="Gene3D" id="3.30.200.20">
    <property type="entry name" value="Phosphorylase Kinase, domain 1"/>
    <property type="match status" value="1"/>
</dbReference>
<dbReference type="Proteomes" id="UP000008043">
    <property type="component" value="Chromosome"/>
</dbReference>
<dbReference type="Pfam" id="PF03704">
    <property type="entry name" value="BTAD"/>
    <property type="match status" value="1"/>
</dbReference>
<dbReference type="PATRIC" id="fig|1214101.3.peg.5967"/>
<dbReference type="CDD" id="cd01427">
    <property type="entry name" value="HAD_like"/>
    <property type="match status" value="1"/>
</dbReference>
<gene>
    <name evidence="8" type="ORF">BN159_5883</name>
</gene>
<feature type="compositionally biased region" description="Basic and acidic residues" evidence="6">
    <location>
        <begin position="42"/>
        <end position="56"/>
    </location>
</feature>
<feature type="region of interest" description="Disordered" evidence="6">
    <location>
        <begin position="487"/>
        <end position="506"/>
    </location>
</feature>
<feature type="compositionally biased region" description="Basic and acidic residues" evidence="6">
    <location>
        <begin position="998"/>
        <end position="1008"/>
    </location>
</feature>
<dbReference type="GO" id="GO:0000160">
    <property type="term" value="P:phosphorelay signal transduction system"/>
    <property type="evidence" value="ECO:0007669"/>
    <property type="project" value="UniProtKB-KW"/>
</dbReference>
<dbReference type="InterPro" id="IPR011009">
    <property type="entry name" value="Kinase-like_dom_sf"/>
</dbReference>
<reference evidence="8 9" key="1">
    <citation type="journal article" date="2012" name="J. Bacteriol.">
        <title>Genome sequence of the bacterium Streptomyces davawensis JCM 4913 and heterologous production of the unique antibiotic roseoflavin.</title>
        <authorList>
            <person name="Jankowitsch F."/>
            <person name="Schwarz J."/>
            <person name="Ruckert C."/>
            <person name="Gust B."/>
            <person name="Szczepanowski R."/>
            <person name="Blom J."/>
            <person name="Pelzer S."/>
            <person name="Kalinowski J."/>
            <person name="Mack M."/>
        </authorList>
    </citation>
    <scope>NUCLEOTIDE SEQUENCE [LARGE SCALE GENOMIC DNA]</scope>
    <source>
        <strain evidence="9">DSM 101723 / JCM 4913 / KCC S-0913 / 768</strain>
    </source>
</reference>
<dbReference type="InterPro" id="IPR005158">
    <property type="entry name" value="BTAD"/>
</dbReference>
<dbReference type="InterPro" id="IPR016032">
    <property type="entry name" value="Sig_transdc_resp-reg_C-effctor"/>
</dbReference>
<dbReference type="Gene3D" id="1.10.10.10">
    <property type="entry name" value="Winged helix-like DNA-binding domain superfamily/Winged helix DNA-binding domain"/>
    <property type="match status" value="1"/>
</dbReference>
<keyword evidence="4" id="KW-0238">DNA-binding</keyword>
<dbReference type="GO" id="GO:0003677">
    <property type="term" value="F:DNA binding"/>
    <property type="evidence" value="ECO:0007669"/>
    <property type="project" value="UniProtKB-KW"/>
</dbReference>
<dbReference type="SMART" id="SM00220">
    <property type="entry name" value="S_TKc"/>
    <property type="match status" value="1"/>
</dbReference>
<name>K4RAL4_STRDJ</name>
<dbReference type="InterPro" id="IPR000719">
    <property type="entry name" value="Prot_kinase_dom"/>
</dbReference>
<dbReference type="InterPro" id="IPR001867">
    <property type="entry name" value="OmpR/PhoB-type_DNA-bd"/>
</dbReference>
<dbReference type="InterPro" id="IPR051677">
    <property type="entry name" value="AfsR-DnrI-RedD_regulator"/>
</dbReference>
<evidence type="ECO:0000313" key="9">
    <source>
        <dbReference type="Proteomes" id="UP000008043"/>
    </source>
</evidence>
<dbReference type="PROSITE" id="PS50011">
    <property type="entry name" value="PROTEIN_KINASE_DOM"/>
    <property type="match status" value="1"/>
</dbReference>
<dbReference type="KEGG" id="sdv:BN159_5883"/>
<dbReference type="Gene3D" id="1.10.510.10">
    <property type="entry name" value="Transferase(Phosphotransferase) domain 1"/>
    <property type="match status" value="1"/>
</dbReference>
<dbReference type="RefSeq" id="WP_015660598.1">
    <property type="nucleotide sequence ID" value="NC_020504.1"/>
</dbReference>
<comment type="similarity">
    <text evidence="1">Belongs to the AfsR/DnrI/RedD regulatory family.</text>
</comment>
<evidence type="ECO:0000256" key="6">
    <source>
        <dbReference type="SAM" id="MobiDB-lite"/>
    </source>
</evidence>
<dbReference type="eggNOG" id="COG3629">
    <property type="taxonomic scope" value="Bacteria"/>
</dbReference>